<sequence length="309" mass="33941">MLSIVIPSYNEEENIKNTAEVVLELMDKSHVETELVFVDDGSSDLTWDKICSLHSADPRVRGVRLSRHFGKEGGILAGLRASRGDAVCVMDCDLQHPPETILSMLKLWQEGAMVVEGKKSSRGEESRLYSSLSGLFYRLMSVNGMNMHNTSDFKLLDRRVVEAITSLPERGTFFRALSGWVGFESKTVYYDVAKRAYGKRKWSVFSLIGYALRNIISFSSLPLHIASVLGGVISAAAVIMLILLAFGCGLGSFTPASLLILLTLGLILCCLGILGSYIARIYEETRRRPRYIVASTTDSPEDGGSSRGA</sequence>
<keyword evidence="6 8" id="KW-1133">Transmembrane helix</keyword>
<dbReference type="GO" id="GO:0005886">
    <property type="term" value="C:plasma membrane"/>
    <property type="evidence" value="ECO:0007669"/>
    <property type="project" value="TreeGrafter"/>
</dbReference>
<evidence type="ECO:0000313" key="11">
    <source>
        <dbReference type="Proteomes" id="UP000823960"/>
    </source>
</evidence>
<protein>
    <submittedName>
        <fullName evidence="10">Glycosyltransferase family 2 protein</fullName>
    </submittedName>
</protein>
<dbReference type="Gene3D" id="3.90.550.10">
    <property type="entry name" value="Spore Coat Polysaccharide Biosynthesis Protein SpsA, Chain A"/>
    <property type="match status" value="1"/>
</dbReference>
<dbReference type="CDD" id="cd04187">
    <property type="entry name" value="DPM1_like_bac"/>
    <property type="match status" value="1"/>
</dbReference>
<evidence type="ECO:0000256" key="6">
    <source>
        <dbReference type="ARBA" id="ARBA00022989"/>
    </source>
</evidence>
<gene>
    <name evidence="10" type="ORF">IAD28_03400</name>
</gene>
<accession>A0A9D1NQ50</accession>
<proteinExistence type="predicted"/>
<evidence type="ECO:0000256" key="8">
    <source>
        <dbReference type="SAM" id="Phobius"/>
    </source>
</evidence>
<dbReference type="PANTHER" id="PTHR48090">
    <property type="entry name" value="UNDECAPRENYL-PHOSPHATE 4-DEOXY-4-FORMAMIDO-L-ARABINOSE TRANSFERASE-RELATED"/>
    <property type="match status" value="1"/>
</dbReference>
<dbReference type="AlphaFoldDB" id="A0A9D1NQ50"/>
<keyword evidence="4 8" id="KW-0812">Transmembrane</keyword>
<keyword evidence="7 8" id="KW-0472">Membrane</keyword>
<dbReference type="InterPro" id="IPR050256">
    <property type="entry name" value="Glycosyltransferase_2"/>
</dbReference>
<dbReference type="EMBL" id="DVOL01000044">
    <property type="protein sequence ID" value="HIV10727.1"/>
    <property type="molecule type" value="Genomic_DNA"/>
</dbReference>
<feature type="transmembrane region" description="Helical" evidence="8">
    <location>
        <begin position="223"/>
        <end position="246"/>
    </location>
</feature>
<keyword evidence="5" id="KW-0448">Lipopolysaccharide biosynthesis</keyword>
<evidence type="ECO:0000256" key="2">
    <source>
        <dbReference type="ARBA" id="ARBA00022676"/>
    </source>
</evidence>
<feature type="transmembrane region" description="Helical" evidence="8">
    <location>
        <begin position="258"/>
        <end position="279"/>
    </location>
</feature>
<evidence type="ECO:0000256" key="3">
    <source>
        <dbReference type="ARBA" id="ARBA00022679"/>
    </source>
</evidence>
<dbReference type="InterPro" id="IPR029044">
    <property type="entry name" value="Nucleotide-diphossugar_trans"/>
</dbReference>
<dbReference type="GO" id="GO:0009103">
    <property type="term" value="P:lipopolysaccharide biosynthetic process"/>
    <property type="evidence" value="ECO:0007669"/>
    <property type="project" value="UniProtKB-KW"/>
</dbReference>
<comment type="caution">
    <text evidence="10">The sequence shown here is derived from an EMBL/GenBank/DDBJ whole genome shotgun (WGS) entry which is preliminary data.</text>
</comment>
<evidence type="ECO:0000259" key="9">
    <source>
        <dbReference type="Pfam" id="PF00535"/>
    </source>
</evidence>
<name>A0A9D1NQ50_9FIRM</name>
<organism evidence="10 11">
    <name type="scientific">Candidatus Faeciplasma avium</name>
    <dbReference type="NCBI Taxonomy" id="2840798"/>
    <lineage>
        <taxon>Bacteria</taxon>
        <taxon>Bacillati</taxon>
        <taxon>Bacillota</taxon>
        <taxon>Clostridia</taxon>
        <taxon>Eubacteriales</taxon>
        <taxon>Oscillospiraceae</taxon>
        <taxon>Oscillospiraceae incertae sedis</taxon>
        <taxon>Candidatus Faeciplasma</taxon>
    </lineage>
</organism>
<keyword evidence="3" id="KW-0808">Transferase</keyword>
<evidence type="ECO:0000256" key="1">
    <source>
        <dbReference type="ARBA" id="ARBA00022475"/>
    </source>
</evidence>
<dbReference type="InterPro" id="IPR001173">
    <property type="entry name" value="Glyco_trans_2-like"/>
</dbReference>
<reference evidence="10" key="1">
    <citation type="submission" date="2020-10" db="EMBL/GenBank/DDBJ databases">
        <authorList>
            <person name="Gilroy R."/>
        </authorList>
    </citation>
    <scope>NUCLEOTIDE SEQUENCE</scope>
    <source>
        <strain evidence="10">1370</strain>
    </source>
</reference>
<evidence type="ECO:0000313" key="10">
    <source>
        <dbReference type="EMBL" id="HIV10727.1"/>
    </source>
</evidence>
<evidence type="ECO:0000256" key="4">
    <source>
        <dbReference type="ARBA" id="ARBA00022692"/>
    </source>
</evidence>
<dbReference type="Pfam" id="PF00535">
    <property type="entry name" value="Glycos_transf_2"/>
    <property type="match status" value="1"/>
</dbReference>
<evidence type="ECO:0000256" key="5">
    <source>
        <dbReference type="ARBA" id="ARBA00022985"/>
    </source>
</evidence>
<keyword evidence="1" id="KW-1003">Cell membrane</keyword>
<dbReference type="PANTHER" id="PTHR48090:SF3">
    <property type="entry name" value="UNDECAPRENYL-PHOSPHATE 4-DEOXY-4-FORMAMIDO-L-ARABINOSE TRANSFERASE"/>
    <property type="match status" value="1"/>
</dbReference>
<reference evidence="10" key="2">
    <citation type="journal article" date="2021" name="PeerJ">
        <title>Extensive microbial diversity within the chicken gut microbiome revealed by metagenomics and culture.</title>
        <authorList>
            <person name="Gilroy R."/>
            <person name="Ravi A."/>
            <person name="Getino M."/>
            <person name="Pursley I."/>
            <person name="Horton D.L."/>
            <person name="Alikhan N.F."/>
            <person name="Baker D."/>
            <person name="Gharbi K."/>
            <person name="Hall N."/>
            <person name="Watson M."/>
            <person name="Adriaenssens E.M."/>
            <person name="Foster-Nyarko E."/>
            <person name="Jarju S."/>
            <person name="Secka A."/>
            <person name="Antonio M."/>
            <person name="Oren A."/>
            <person name="Chaudhuri R.R."/>
            <person name="La Ragione R."/>
            <person name="Hildebrand F."/>
            <person name="Pallen M.J."/>
        </authorList>
    </citation>
    <scope>NUCLEOTIDE SEQUENCE</scope>
    <source>
        <strain evidence="10">1370</strain>
    </source>
</reference>
<feature type="domain" description="Glycosyltransferase 2-like" evidence="9">
    <location>
        <begin position="3"/>
        <end position="162"/>
    </location>
</feature>
<dbReference type="Proteomes" id="UP000823960">
    <property type="component" value="Unassembled WGS sequence"/>
</dbReference>
<evidence type="ECO:0000256" key="7">
    <source>
        <dbReference type="ARBA" id="ARBA00023136"/>
    </source>
</evidence>
<dbReference type="GO" id="GO:0016757">
    <property type="term" value="F:glycosyltransferase activity"/>
    <property type="evidence" value="ECO:0007669"/>
    <property type="project" value="UniProtKB-KW"/>
</dbReference>
<keyword evidence="2" id="KW-0328">Glycosyltransferase</keyword>
<dbReference type="SUPFAM" id="SSF53448">
    <property type="entry name" value="Nucleotide-diphospho-sugar transferases"/>
    <property type="match status" value="1"/>
</dbReference>